<dbReference type="SMART" id="SM00358">
    <property type="entry name" value="DSRM"/>
    <property type="match status" value="2"/>
</dbReference>
<organism evidence="4 5">
    <name type="scientific">Trichuris trichiura</name>
    <name type="common">Whipworm</name>
    <name type="synonym">Trichocephalus trichiurus</name>
    <dbReference type="NCBI Taxonomy" id="36087"/>
    <lineage>
        <taxon>Eukaryota</taxon>
        <taxon>Metazoa</taxon>
        <taxon>Ecdysozoa</taxon>
        <taxon>Nematoda</taxon>
        <taxon>Enoplea</taxon>
        <taxon>Dorylaimia</taxon>
        <taxon>Trichinellida</taxon>
        <taxon>Trichuridae</taxon>
        <taxon>Trichuris</taxon>
    </lineage>
</organism>
<dbReference type="PANTHER" id="PTHR13482">
    <property type="entry name" value="MICRORNA PROCESSOR COMPLEX SUBUNIT DGCR8"/>
    <property type="match status" value="1"/>
</dbReference>
<gene>
    <name evidence="4" type="ORF">TTRE_0000763901</name>
</gene>
<feature type="region of interest" description="Disordered" evidence="2">
    <location>
        <begin position="442"/>
        <end position="472"/>
    </location>
</feature>
<dbReference type="FunFam" id="3.30.160.20:FF:000021">
    <property type="entry name" value="Microprocessor complex subunit DGCR8"/>
    <property type="match status" value="1"/>
</dbReference>
<dbReference type="GO" id="GO:0031053">
    <property type="term" value="P:primary miRNA processing"/>
    <property type="evidence" value="ECO:0007669"/>
    <property type="project" value="InterPro"/>
</dbReference>
<dbReference type="InterPro" id="IPR014720">
    <property type="entry name" value="dsRBD_dom"/>
</dbReference>
<name>A0A077ZFZ4_TRITR</name>
<evidence type="ECO:0000313" key="4">
    <source>
        <dbReference type="EMBL" id="CDW59307.1"/>
    </source>
</evidence>
<dbReference type="Gene3D" id="3.30.160.20">
    <property type="match status" value="2"/>
</dbReference>
<dbReference type="PANTHER" id="PTHR13482:SF3">
    <property type="entry name" value="MICROPROCESSOR COMPLEX SUBUNIT DGCR8"/>
    <property type="match status" value="1"/>
</dbReference>
<reference evidence="4" key="1">
    <citation type="submission" date="2014-01" db="EMBL/GenBank/DDBJ databases">
        <authorList>
            <person name="Aslett M."/>
        </authorList>
    </citation>
    <scope>NUCLEOTIDE SEQUENCE</scope>
</reference>
<dbReference type="GO" id="GO:0042802">
    <property type="term" value="F:identical protein binding"/>
    <property type="evidence" value="ECO:0007669"/>
    <property type="project" value="InterPro"/>
</dbReference>
<dbReference type="GO" id="GO:0070877">
    <property type="term" value="C:microprocessor complex"/>
    <property type="evidence" value="ECO:0007669"/>
    <property type="project" value="InterPro"/>
</dbReference>
<evidence type="ECO:0000256" key="2">
    <source>
        <dbReference type="SAM" id="MobiDB-lite"/>
    </source>
</evidence>
<evidence type="ECO:0000313" key="5">
    <source>
        <dbReference type="Proteomes" id="UP000030665"/>
    </source>
</evidence>
<feature type="compositionally biased region" description="Polar residues" evidence="2">
    <location>
        <begin position="1"/>
        <end position="16"/>
    </location>
</feature>
<dbReference type="CDD" id="cd19868">
    <property type="entry name" value="DSRM_DGCR8_rpt2"/>
    <property type="match status" value="1"/>
</dbReference>
<dbReference type="CDD" id="cd19867">
    <property type="entry name" value="DSRM_DGCR8_rpt1"/>
    <property type="match status" value="1"/>
</dbReference>
<dbReference type="Pfam" id="PF00035">
    <property type="entry name" value="dsrm"/>
    <property type="match status" value="1"/>
</dbReference>
<proteinExistence type="predicted"/>
<accession>A0A077ZFZ4</accession>
<dbReference type="STRING" id="36087.A0A077ZFZ4"/>
<reference evidence="4" key="2">
    <citation type="submission" date="2014-03" db="EMBL/GenBank/DDBJ databases">
        <title>The whipworm genome and dual-species transcriptomics of an intimate host-pathogen interaction.</title>
        <authorList>
            <person name="Foth B.J."/>
            <person name="Tsai I.J."/>
            <person name="Reid A.J."/>
            <person name="Bancroft A.J."/>
            <person name="Nichol S."/>
            <person name="Tracey A."/>
            <person name="Holroyd N."/>
            <person name="Cotton J.A."/>
            <person name="Stanley E.J."/>
            <person name="Zarowiecki M."/>
            <person name="Liu J.Z."/>
            <person name="Huckvale T."/>
            <person name="Cooper P.J."/>
            <person name="Grencis R.K."/>
            <person name="Berriman M."/>
        </authorList>
    </citation>
    <scope>NUCLEOTIDE SEQUENCE [LARGE SCALE GENOMIC DNA]</scope>
</reference>
<dbReference type="InterPro" id="IPR040375">
    <property type="entry name" value="DGCR8"/>
</dbReference>
<protein>
    <submittedName>
        <fullName evidence="4">Microprocessor complex subunit DGCR8</fullName>
    </submittedName>
</protein>
<evidence type="ECO:0000259" key="3">
    <source>
        <dbReference type="PROSITE" id="PS50137"/>
    </source>
</evidence>
<dbReference type="SUPFAM" id="SSF54768">
    <property type="entry name" value="dsRNA-binding domain-like"/>
    <property type="match status" value="1"/>
</dbReference>
<evidence type="ECO:0000256" key="1">
    <source>
        <dbReference type="PROSITE-ProRule" id="PRU00266"/>
    </source>
</evidence>
<feature type="domain" description="DRBM" evidence="3">
    <location>
        <begin position="396"/>
        <end position="500"/>
    </location>
</feature>
<dbReference type="EMBL" id="HG806554">
    <property type="protein sequence ID" value="CDW59307.1"/>
    <property type="molecule type" value="Genomic_DNA"/>
</dbReference>
<dbReference type="Gene3D" id="3.30.160.590">
    <property type="match status" value="1"/>
</dbReference>
<dbReference type="GO" id="GO:0003725">
    <property type="term" value="F:double-stranded RNA binding"/>
    <property type="evidence" value="ECO:0007669"/>
    <property type="project" value="TreeGrafter"/>
</dbReference>
<dbReference type="Gene3D" id="2.20.70.10">
    <property type="match status" value="1"/>
</dbReference>
<dbReference type="GO" id="GO:0020037">
    <property type="term" value="F:heme binding"/>
    <property type="evidence" value="ECO:0007669"/>
    <property type="project" value="InterPro"/>
</dbReference>
<dbReference type="GO" id="GO:0070878">
    <property type="term" value="F:primary miRNA binding"/>
    <property type="evidence" value="ECO:0007669"/>
    <property type="project" value="TreeGrafter"/>
</dbReference>
<dbReference type="PROSITE" id="PS50137">
    <property type="entry name" value="DS_RBD"/>
    <property type="match status" value="1"/>
</dbReference>
<sequence length="735" mass="82029">MEDEANNSPNELTTKKQQSKRPREEQLEDGELVSEDGPQLSPLSISAKRSRQEAIFVPSNDDLQPPDLNSSSRFENFTSKQQTATQLSCTVSELCDHTSKSEGTNTSSSPVNECGEDVAEIDRMLEESMHEGWKARGENPFETLTNGPDPNKATISKKVVLRNRAEEYFEVLPDGWIEITHRSGLPVYLHKGTRVCTLSRPYFLGPGSARNHDVPLSSIPCLHQKRLKQAETERPTSTLSSSSAQLARPTANALPNVPEAKVQTIEDYKARNLTSDELFEYAKSVFDFQTIDIVRFKTWADHRAYHKQLKRAKQMTHMAGTIVPLKGPTGEQLAHEANSEEEEPMNHSVGQNVSSALADTGRPKLPANVKLITVPEIDKHSRPHKRQFVLNPQGKSSITVLHEYVQKVLKGLVTYEFTETRNPVCPFTATVKLTTADNDLSRFADPSMKNDKTATCGNPKEGNSGPEKLQKCSIVGSGTGNSKKNAKMEAAKQALKVLIPGIEFDVDGIAGGGVNDKQDDVVELFDLIPITDSRVPELSIRTGQPTPFVILQECLKRNTGLGQVNIESKVERVKHQQHAFSMRVGKHEVRVICVNKREGKQKASQAMLERLHPQITTWGALIRLYGYGAQRRLQETRREKNEIIKLQTVNKHVSDKEHVEVRGPNKALLEKLKIEMRKLSDKQKQKNNGSKRTGAWWWDSSKEKQNVDKANSTYHLDGIPALQTEGSKLLGAIDL</sequence>
<feature type="region of interest" description="Disordered" evidence="2">
    <location>
        <begin position="1"/>
        <end position="73"/>
    </location>
</feature>
<dbReference type="OrthoDB" id="112668at2759"/>
<keyword evidence="5" id="KW-1185">Reference proteome</keyword>
<keyword evidence="1" id="KW-0694">RNA-binding</keyword>
<dbReference type="Proteomes" id="UP000030665">
    <property type="component" value="Unassembled WGS sequence"/>
</dbReference>
<dbReference type="AlphaFoldDB" id="A0A077ZFZ4"/>